<dbReference type="InterPro" id="IPR049884">
    <property type="entry name" value="Scytalone_dh"/>
</dbReference>
<feature type="domain" description="Scytalone dehydratase-like" evidence="6">
    <location>
        <begin position="13"/>
        <end position="169"/>
    </location>
</feature>
<evidence type="ECO:0000256" key="1">
    <source>
        <dbReference type="ARBA" id="ARBA00008584"/>
    </source>
</evidence>
<keyword evidence="8" id="KW-1185">Reference proteome</keyword>
<sequence length="185" mass="21299">MATQYQLEPVKTISLEEMQGCMAAVYEWADSYDSKDWARLAKCVAPTLRIDYRSFLNKIWESMPAEEYLKMASDPLVLGNPLLRTQHFIGGTKWERVNDEEIIGYHQLWVPHQVYKDASLQEVAIRGYAHSFNLHWYKKVAGVWKFAGLCPDIRWTEFEFDKVFEAGRNEMGEKAAEAAVGIPSS</sequence>
<protein>
    <submittedName>
        <fullName evidence="7">Scytalone dehydratase</fullName>
    </submittedName>
</protein>
<accession>A0A6A6PVK6</accession>
<feature type="binding site" evidence="5">
    <location>
        <position position="55"/>
    </location>
    <ligand>
        <name>substrate</name>
    </ligand>
</feature>
<name>A0A6A6PVK6_9PEZI</name>
<evidence type="ECO:0000256" key="3">
    <source>
        <dbReference type="PIRNR" id="PIRNR024851"/>
    </source>
</evidence>
<evidence type="ECO:0000256" key="2">
    <source>
        <dbReference type="ARBA" id="ARBA00023239"/>
    </source>
</evidence>
<dbReference type="AlphaFoldDB" id="A0A6A6PVK6"/>
<dbReference type="OrthoDB" id="5281072at2759"/>
<feature type="binding site" evidence="5">
    <location>
        <position position="52"/>
    </location>
    <ligand>
        <name>substrate</name>
    </ligand>
</feature>
<dbReference type="SUPFAM" id="SSF54427">
    <property type="entry name" value="NTF2-like"/>
    <property type="match status" value="1"/>
</dbReference>
<feature type="binding site" evidence="5">
    <location>
        <position position="133"/>
    </location>
    <ligand>
        <name>substrate</name>
    </ligand>
</feature>
<proteinExistence type="inferred from homology"/>
<feature type="active site" evidence="4">
    <location>
        <position position="87"/>
    </location>
</feature>
<evidence type="ECO:0000256" key="5">
    <source>
        <dbReference type="PIRSR" id="PIRSR024851-51"/>
    </source>
</evidence>
<dbReference type="InterPro" id="IPR004235">
    <property type="entry name" value="Scytalone_dehydratase"/>
</dbReference>
<dbReference type="RefSeq" id="XP_033590073.1">
    <property type="nucleotide sequence ID" value="XM_033729607.1"/>
</dbReference>
<dbReference type="GO" id="GO:0006582">
    <property type="term" value="P:melanin metabolic process"/>
    <property type="evidence" value="ECO:0007669"/>
    <property type="project" value="InterPro"/>
</dbReference>
<dbReference type="InterPro" id="IPR032710">
    <property type="entry name" value="NTF2-like_dom_sf"/>
</dbReference>
<dbReference type="Pfam" id="PF02982">
    <property type="entry name" value="Scytalone_dh"/>
    <property type="match status" value="1"/>
</dbReference>
<dbReference type="PIRSF" id="PIRSF024851">
    <property type="entry name" value="SCD1"/>
    <property type="match status" value="1"/>
</dbReference>
<evidence type="ECO:0000313" key="8">
    <source>
        <dbReference type="Proteomes" id="UP000799767"/>
    </source>
</evidence>
<dbReference type="GeneID" id="54470609"/>
<organism evidence="7 8">
    <name type="scientific">Neohortaea acidophila</name>
    <dbReference type="NCBI Taxonomy" id="245834"/>
    <lineage>
        <taxon>Eukaryota</taxon>
        <taxon>Fungi</taxon>
        <taxon>Dikarya</taxon>
        <taxon>Ascomycota</taxon>
        <taxon>Pezizomycotina</taxon>
        <taxon>Dothideomycetes</taxon>
        <taxon>Dothideomycetidae</taxon>
        <taxon>Mycosphaerellales</taxon>
        <taxon>Teratosphaeriaceae</taxon>
        <taxon>Neohortaea</taxon>
    </lineage>
</organism>
<gene>
    <name evidence="7" type="ORF">BDY17DRAFT_149113</name>
</gene>
<dbReference type="GO" id="GO:0030411">
    <property type="term" value="F:scytalone dehydratase activity"/>
    <property type="evidence" value="ECO:0007669"/>
    <property type="project" value="InterPro"/>
</dbReference>
<dbReference type="Gene3D" id="3.10.450.50">
    <property type="match status" value="1"/>
</dbReference>
<evidence type="ECO:0000259" key="6">
    <source>
        <dbReference type="Pfam" id="PF02982"/>
    </source>
</evidence>
<dbReference type="Proteomes" id="UP000799767">
    <property type="component" value="Unassembled WGS sequence"/>
</dbReference>
<reference evidence="7" key="1">
    <citation type="journal article" date="2020" name="Stud. Mycol.">
        <title>101 Dothideomycetes genomes: a test case for predicting lifestyles and emergence of pathogens.</title>
        <authorList>
            <person name="Haridas S."/>
            <person name="Albert R."/>
            <person name="Binder M."/>
            <person name="Bloem J."/>
            <person name="Labutti K."/>
            <person name="Salamov A."/>
            <person name="Andreopoulos B."/>
            <person name="Baker S."/>
            <person name="Barry K."/>
            <person name="Bills G."/>
            <person name="Bluhm B."/>
            <person name="Cannon C."/>
            <person name="Castanera R."/>
            <person name="Culley D."/>
            <person name="Daum C."/>
            <person name="Ezra D."/>
            <person name="Gonzalez J."/>
            <person name="Henrissat B."/>
            <person name="Kuo A."/>
            <person name="Liang C."/>
            <person name="Lipzen A."/>
            <person name="Lutzoni F."/>
            <person name="Magnuson J."/>
            <person name="Mondo S."/>
            <person name="Nolan M."/>
            <person name="Ohm R."/>
            <person name="Pangilinan J."/>
            <person name="Park H.-J."/>
            <person name="Ramirez L."/>
            <person name="Alfaro M."/>
            <person name="Sun H."/>
            <person name="Tritt A."/>
            <person name="Yoshinaga Y."/>
            <person name="Zwiers L.-H."/>
            <person name="Turgeon B."/>
            <person name="Goodwin S."/>
            <person name="Spatafora J."/>
            <person name="Crous P."/>
            <person name="Grigoriev I."/>
        </authorList>
    </citation>
    <scope>NUCLEOTIDE SEQUENCE</scope>
    <source>
        <strain evidence="7">CBS 113389</strain>
    </source>
</reference>
<comment type="similarity">
    <text evidence="1 3">Belongs to the scytalone dehydratase family.</text>
</comment>
<feature type="active site" evidence="4">
    <location>
        <position position="112"/>
    </location>
</feature>
<feature type="binding site" evidence="5">
    <location>
        <position position="32"/>
    </location>
    <ligand>
        <name>substrate</name>
    </ligand>
</feature>
<keyword evidence="2 3" id="KW-0456">Lyase</keyword>
<dbReference type="EMBL" id="MU001635">
    <property type="protein sequence ID" value="KAF2483503.1"/>
    <property type="molecule type" value="Genomic_DNA"/>
</dbReference>
<evidence type="ECO:0000313" key="7">
    <source>
        <dbReference type="EMBL" id="KAF2483503.1"/>
    </source>
</evidence>
<evidence type="ECO:0000256" key="4">
    <source>
        <dbReference type="PIRSR" id="PIRSR024851-50"/>
    </source>
</evidence>